<gene>
    <name evidence="2" type="ORF">K458DRAFT_92091</name>
</gene>
<proteinExistence type="predicted"/>
<feature type="region of interest" description="Disordered" evidence="1">
    <location>
        <begin position="1"/>
        <end position="42"/>
    </location>
</feature>
<name>A0A6G1IRC9_9PLEO</name>
<dbReference type="AlphaFoldDB" id="A0A6G1IRC9"/>
<sequence length="122" mass="12927">MASIAPKPSASMPTAPPAGVKRLSKSTPRKGLRPLTICPASPPASPPCSSLCTCGLPSPTPHLHPLHTHQVPGARRGGHRPVSAERLLHHHCTRSRFERDFARVDTASPLAQGPLPCFARGE</sequence>
<evidence type="ECO:0000256" key="1">
    <source>
        <dbReference type="SAM" id="MobiDB-lite"/>
    </source>
</evidence>
<keyword evidence="3" id="KW-1185">Reference proteome</keyword>
<reference evidence="2" key="1">
    <citation type="journal article" date="2020" name="Stud. Mycol.">
        <title>101 Dothideomycetes genomes: a test case for predicting lifestyles and emergence of pathogens.</title>
        <authorList>
            <person name="Haridas S."/>
            <person name="Albert R."/>
            <person name="Binder M."/>
            <person name="Bloem J."/>
            <person name="Labutti K."/>
            <person name="Salamov A."/>
            <person name="Andreopoulos B."/>
            <person name="Baker S."/>
            <person name="Barry K."/>
            <person name="Bills G."/>
            <person name="Bluhm B."/>
            <person name="Cannon C."/>
            <person name="Castanera R."/>
            <person name="Culley D."/>
            <person name="Daum C."/>
            <person name="Ezra D."/>
            <person name="Gonzalez J."/>
            <person name="Henrissat B."/>
            <person name="Kuo A."/>
            <person name="Liang C."/>
            <person name="Lipzen A."/>
            <person name="Lutzoni F."/>
            <person name="Magnuson J."/>
            <person name="Mondo S."/>
            <person name="Nolan M."/>
            <person name="Ohm R."/>
            <person name="Pangilinan J."/>
            <person name="Park H.-J."/>
            <person name="Ramirez L."/>
            <person name="Alfaro M."/>
            <person name="Sun H."/>
            <person name="Tritt A."/>
            <person name="Yoshinaga Y."/>
            <person name="Zwiers L.-H."/>
            <person name="Turgeon B."/>
            <person name="Goodwin S."/>
            <person name="Spatafora J."/>
            <person name="Crous P."/>
            <person name="Grigoriev I."/>
        </authorList>
    </citation>
    <scope>NUCLEOTIDE SEQUENCE</scope>
    <source>
        <strain evidence="2">CBS 122367</strain>
    </source>
</reference>
<protein>
    <submittedName>
        <fullName evidence="2">Uncharacterized protein</fullName>
    </submittedName>
</protein>
<dbReference type="EMBL" id="MU005596">
    <property type="protein sequence ID" value="KAF2680501.1"/>
    <property type="molecule type" value="Genomic_DNA"/>
</dbReference>
<feature type="compositionally biased region" description="Basic residues" evidence="1">
    <location>
        <begin position="22"/>
        <end position="32"/>
    </location>
</feature>
<accession>A0A6G1IRC9</accession>
<organism evidence="2 3">
    <name type="scientific">Lentithecium fluviatile CBS 122367</name>
    <dbReference type="NCBI Taxonomy" id="1168545"/>
    <lineage>
        <taxon>Eukaryota</taxon>
        <taxon>Fungi</taxon>
        <taxon>Dikarya</taxon>
        <taxon>Ascomycota</taxon>
        <taxon>Pezizomycotina</taxon>
        <taxon>Dothideomycetes</taxon>
        <taxon>Pleosporomycetidae</taxon>
        <taxon>Pleosporales</taxon>
        <taxon>Massarineae</taxon>
        <taxon>Lentitheciaceae</taxon>
        <taxon>Lentithecium</taxon>
    </lineage>
</organism>
<evidence type="ECO:0000313" key="3">
    <source>
        <dbReference type="Proteomes" id="UP000799291"/>
    </source>
</evidence>
<evidence type="ECO:0000313" key="2">
    <source>
        <dbReference type="EMBL" id="KAF2680501.1"/>
    </source>
</evidence>
<dbReference type="Proteomes" id="UP000799291">
    <property type="component" value="Unassembled WGS sequence"/>
</dbReference>